<gene>
    <name evidence="3" type="ORF">E1742_20045</name>
    <name evidence="2" type="ORF">GCM10007388_11050</name>
</gene>
<organism evidence="2 5">
    <name type="scientific">Pseudoduganella plicata</name>
    <dbReference type="NCBI Taxonomy" id="321984"/>
    <lineage>
        <taxon>Bacteria</taxon>
        <taxon>Pseudomonadati</taxon>
        <taxon>Pseudomonadota</taxon>
        <taxon>Betaproteobacteria</taxon>
        <taxon>Burkholderiales</taxon>
        <taxon>Oxalobacteraceae</taxon>
        <taxon>Telluria group</taxon>
        <taxon>Pseudoduganella</taxon>
    </lineage>
</organism>
<feature type="transmembrane region" description="Helical" evidence="1">
    <location>
        <begin position="20"/>
        <end position="47"/>
    </location>
</feature>
<name>A0A4P7BJ76_9BURK</name>
<reference evidence="3 4" key="2">
    <citation type="submission" date="2019-03" db="EMBL/GenBank/DDBJ databases">
        <title>Draft Genome Sequences of Six Type Strains of the Genus Massilia.</title>
        <authorList>
            <person name="Miess H."/>
            <person name="Frediansyhah A."/>
            <person name="Gross H."/>
        </authorList>
    </citation>
    <scope>NUCLEOTIDE SEQUENCE [LARGE SCALE GENOMIC DNA]</scope>
    <source>
        <strain evidence="3 4">DSM 17505</strain>
    </source>
</reference>
<reference evidence="2" key="1">
    <citation type="journal article" date="2014" name="Int. J. Syst. Evol. Microbiol.">
        <title>Complete genome sequence of Corynebacterium casei LMG S-19264T (=DSM 44701T), isolated from a smear-ripened cheese.</title>
        <authorList>
            <consortium name="US DOE Joint Genome Institute (JGI-PGF)"/>
            <person name="Walter F."/>
            <person name="Albersmeier A."/>
            <person name="Kalinowski J."/>
            <person name="Ruckert C."/>
        </authorList>
    </citation>
    <scope>NUCLEOTIDE SEQUENCE</scope>
    <source>
        <strain evidence="2">KCTC 12344</strain>
    </source>
</reference>
<dbReference type="OrthoDB" id="9911494at2"/>
<evidence type="ECO:0008006" key="6">
    <source>
        <dbReference type="Google" id="ProtNLM"/>
    </source>
</evidence>
<evidence type="ECO:0000256" key="1">
    <source>
        <dbReference type="SAM" id="Phobius"/>
    </source>
</evidence>
<dbReference type="Proteomes" id="UP000294359">
    <property type="component" value="Chromosome"/>
</dbReference>
<keyword evidence="1" id="KW-0812">Transmembrane</keyword>
<accession>A0A4P7BJ76</accession>
<dbReference type="EMBL" id="CP038026">
    <property type="protein sequence ID" value="QBQ38207.1"/>
    <property type="molecule type" value="Genomic_DNA"/>
</dbReference>
<dbReference type="Proteomes" id="UP000619512">
    <property type="component" value="Unassembled WGS sequence"/>
</dbReference>
<reference evidence="2" key="3">
    <citation type="submission" date="2022-12" db="EMBL/GenBank/DDBJ databases">
        <authorList>
            <person name="Sun Q."/>
            <person name="Kim S."/>
        </authorList>
    </citation>
    <scope>NUCLEOTIDE SEQUENCE</scope>
    <source>
        <strain evidence="2">KCTC 12344</strain>
    </source>
</reference>
<keyword evidence="4" id="KW-1185">Reference proteome</keyword>
<dbReference type="RefSeq" id="WP_134386911.1">
    <property type="nucleotide sequence ID" value="NZ_BMWW01000002.1"/>
</dbReference>
<evidence type="ECO:0000313" key="5">
    <source>
        <dbReference type="Proteomes" id="UP000619512"/>
    </source>
</evidence>
<sequence length="93" mass="9524">MSAGNDNNETGSGAASGIVLIAKAALTVLLLCVLVGGGVCGICMGVMDLNGPHSNPSEGMMLIFLTLGGIAIIGFVLWLMWSKKKPVPPEPEQ</sequence>
<evidence type="ECO:0000313" key="3">
    <source>
        <dbReference type="EMBL" id="QBQ38207.1"/>
    </source>
</evidence>
<evidence type="ECO:0000313" key="4">
    <source>
        <dbReference type="Proteomes" id="UP000294359"/>
    </source>
</evidence>
<proteinExistence type="predicted"/>
<keyword evidence="1" id="KW-0472">Membrane</keyword>
<dbReference type="AlphaFoldDB" id="A0A4P7BJ76"/>
<feature type="transmembrane region" description="Helical" evidence="1">
    <location>
        <begin position="59"/>
        <end position="81"/>
    </location>
</feature>
<keyword evidence="1" id="KW-1133">Transmembrane helix</keyword>
<evidence type="ECO:0000313" key="2">
    <source>
        <dbReference type="EMBL" id="GGY80197.1"/>
    </source>
</evidence>
<dbReference type="EMBL" id="BMWW01000002">
    <property type="protein sequence ID" value="GGY80197.1"/>
    <property type="molecule type" value="Genomic_DNA"/>
</dbReference>
<protein>
    <recommendedName>
        <fullName evidence="6">LPXTG cell wall anchor domain-containing protein</fullName>
    </recommendedName>
</protein>